<dbReference type="PROSITE" id="PS50071">
    <property type="entry name" value="HOMEOBOX_2"/>
    <property type="match status" value="1"/>
</dbReference>
<dbReference type="SUPFAM" id="SSF46689">
    <property type="entry name" value="Homeodomain-like"/>
    <property type="match status" value="1"/>
</dbReference>
<feature type="region of interest" description="Disordered" evidence="10">
    <location>
        <begin position="303"/>
        <end position="347"/>
    </location>
</feature>
<evidence type="ECO:0000256" key="7">
    <source>
        <dbReference type="ARBA" id="ARBA00023242"/>
    </source>
</evidence>
<dbReference type="GeneTree" id="ENSGT00940000159503"/>
<evidence type="ECO:0000313" key="13">
    <source>
        <dbReference type="RefSeq" id="XP_017338687.2"/>
    </source>
</evidence>
<comment type="subcellular location">
    <subcellularLocation>
        <location evidence="1 8 9">Nucleus</location>
    </subcellularLocation>
</comment>
<reference evidence="12" key="1">
    <citation type="journal article" date="2016" name="Nat. Commun.">
        <title>The channel catfish genome sequence provides insights into the evolution of scale formation in teleosts.</title>
        <authorList>
            <person name="Liu Z."/>
            <person name="Liu S."/>
            <person name="Yao J."/>
            <person name="Bao L."/>
            <person name="Zhang J."/>
            <person name="Li Y."/>
            <person name="Jiang C."/>
            <person name="Sun L."/>
            <person name="Wang R."/>
            <person name="Zhang Y."/>
            <person name="Zhou T."/>
            <person name="Zeng Q."/>
            <person name="Fu Q."/>
            <person name="Gao S."/>
            <person name="Li N."/>
            <person name="Koren S."/>
            <person name="Jiang Y."/>
            <person name="Zimin A."/>
            <person name="Xu P."/>
            <person name="Phillippy A.M."/>
            <person name="Geng X."/>
            <person name="Song L."/>
            <person name="Sun F."/>
            <person name="Li C."/>
            <person name="Wang X."/>
            <person name="Chen A."/>
            <person name="Jin Y."/>
            <person name="Yuan Z."/>
            <person name="Yang Y."/>
            <person name="Tan S."/>
            <person name="Peatman E."/>
            <person name="Lu J."/>
            <person name="Qin Z."/>
            <person name="Dunham R."/>
            <person name="Li Z."/>
            <person name="Sonstegard T."/>
            <person name="Feng J."/>
            <person name="Danzmann R.G."/>
            <person name="Schroeder S."/>
            <person name="Scheffler B."/>
            <person name="Duke M.V."/>
            <person name="Ballard L."/>
            <person name="Kucuktas H."/>
            <person name="Kaltenboeck L."/>
            <person name="Liu H."/>
            <person name="Armbruster J."/>
            <person name="Xie Y."/>
            <person name="Kirby M.L."/>
            <person name="Tian Y."/>
            <person name="Flanagan M.E."/>
            <person name="Mu W."/>
            <person name="Waldbieser G.C."/>
        </authorList>
    </citation>
    <scope>NUCLEOTIDE SEQUENCE [LARGE SCALE GENOMIC DNA]</scope>
    <source>
        <strain evidence="12">SDA103</strain>
    </source>
</reference>
<dbReference type="CDD" id="cd00086">
    <property type="entry name" value="homeodomain"/>
    <property type="match status" value="1"/>
</dbReference>
<dbReference type="KEGG" id="ipu:108273738"/>
<keyword evidence="2" id="KW-0217">Developmental protein</keyword>
<evidence type="ECO:0000313" key="14">
    <source>
        <dbReference type="RefSeq" id="XP_053541027.1"/>
    </source>
</evidence>
<evidence type="ECO:0000256" key="10">
    <source>
        <dbReference type="SAM" id="MobiDB-lite"/>
    </source>
</evidence>
<dbReference type="RefSeq" id="XP_017338687.2">
    <property type="nucleotide sequence ID" value="XM_017483198.3"/>
</dbReference>
<dbReference type="STRING" id="7998.ENSIPUP00000028799"/>
<dbReference type="InterPro" id="IPR020479">
    <property type="entry name" value="HD_metazoa"/>
</dbReference>
<evidence type="ECO:0000259" key="11">
    <source>
        <dbReference type="PROSITE" id="PS50071"/>
    </source>
</evidence>
<dbReference type="GeneID" id="108273738"/>
<reference evidence="13 14" key="2">
    <citation type="submission" date="2025-04" db="UniProtKB">
        <authorList>
            <consortium name="RefSeq"/>
        </authorList>
    </citation>
    <scope>IDENTIFICATION</scope>
    <source>
        <tissue evidence="13 14">Blood</tissue>
    </source>
</reference>
<sequence length="347" mass="38817">MQNKTDNINTSLLGSDSFKSDDTFGYSDTTQVSLSVALRENDQEMNACSLPKAAMDDSRHCTTSELYRNYTESPLLSPTGEPHSSSIRDLTIDGKLFFPWMTESIKKIKQKNPSSCDASIGGQQVNYGKQSRSHLDYSHQAILNQGEQHMYLPSPGFSVLNIGNNGGTASESSCRPGEIPVSQYPSYPYGEKEQQHHYGTYSKYSGLIHNDSDSKNSPNQAQTFDWMKVKRNPPKTVKVTEYGSHGQQSIIRTNFTTKQLTELEKEFHFNKYLTRARRVEVAATLELNETQVKIWFQNRRMKQKKREREGTVPAMKRATDCATGHNTNSSTTPSPAASPISDSSSGN</sequence>
<gene>
    <name evidence="13 14" type="primary">hoxb1b</name>
</gene>
<keyword evidence="4 8" id="KW-0238">DNA-binding</keyword>
<accession>A0A2D0S7G4</accession>
<dbReference type="InterPro" id="IPR017970">
    <property type="entry name" value="Homeobox_CS"/>
</dbReference>
<feature type="DNA-binding region" description="Homeobox" evidence="8">
    <location>
        <begin position="248"/>
        <end position="307"/>
    </location>
</feature>
<dbReference type="PRINTS" id="PR00024">
    <property type="entry name" value="HOMEOBOX"/>
</dbReference>
<dbReference type="InterPro" id="IPR009057">
    <property type="entry name" value="Homeodomain-like_sf"/>
</dbReference>
<dbReference type="GO" id="GO:0000978">
    <property type="term" value="F:RNA polymerase II cis-regulatory region sequence-specific DNA binding"/>
    <property type="evidence" value="ECO:0007669"/>
    <property type="project" value="TreeGrafter"/>
</dbReference>
<protein>
    <submittedName>
        <fullName evidence="13 14">Homeobox protein Hox-B1b isoform X1</fullName>
    </submittedName>
</protein>
<dbReference type="AlphaFoldDB" id="A0A2D0S7G4"/>
<dbReference type="InterPro" id="IPR001356">
    <property type="entry name" value="HD"/>
</dbReference>
<keyword evidence="5 8" id="KW-0371">Homeobox</keyword>
<dbReference type="Pfam" id="PF00046">
    <property type="entry name" value="Homeodomain"/>
    <property type="match status" value="1"/>
</dbReference>
<evidence type="ECO:0000256" key="4">
    <source>
        <dbReference type="ARBA" id="ARBA00023125"/>
    </source>
</evidence>
<feature type="domain" description="Homeobox" evidence="11">
    <location>
        <begin position="246"/>
        <end position="306"/>
    </location>
</feature>
<evidence type="ECO:0000256" key="5">
    <source>
        <dbReference type="ARBA" id="ARBA00023155"/>
    </source>
</evidence>
<evidence type="ECO:0000256" key="1">
    <source>
        <dbReference type="ARBA" id="ARBA00004123"/>
    </source>
</evidence>
<dbReference type="CTD" id="30374"/>
<keyword evidence="3" id="KW-0805">Transcription regulation</keyword>
<evidence type="ECO:0000256" key="9">
    <source>
        <dbReference type="RuleBase" id="RU000682"/>
    </source>
</evidence>
<organism evidence="12 13">
    <name type="scientific">Ictalurus punctatus</name>
    <name type="common">Channel catfish</name>
    <name type="synonym">Silurus punctatus</name>
    <dbReference type="NCBI Taxonomy" id="7998"/>
    <lineage>
        <taxon>Eukaryota</taxon>
        <taxon>Metazoa</taxon>
        <taxon>Chordata</taxon>
        <taxon>Craniata</taxon>
        <taxon>Vertebrata</taxon>
        <taxon>Euteleostomi</taxon>
        <taxon>Actinopterygii</taxon>
        <taxon>Neopterygii</taxon>
        <taxon>Teleostei</taxon>
        <taxon>Ostariophysi</taxon>
        <taxon>Siluriformes</taxon>
        <taxon>Ictaluridae</taxon>
        <taxon>Ictalurus</taxon>
    </lineage>
</organism>
<evidence type="ECO:0000256" key="6">
    <source>
        <dbReference type="ARBA" id="ARBA00023163"/>
    </source>
</evidence>
<dbReference type="FunFam" id="1.10.10.60:FF:000113">
    <property type="entry name" value="homeobox protein Hox-B1"/>
    <property type="match status" value="1"/>
</dbReference>
<dbReference type="PANTHER" id="PTHR45946">
    <property type="entry name" value="HOMEOBOX PROTEIN ROUGH-RELATED"/>
    <property type="match status" value="1"/>
</dbReference>
<evidence type="ECO:0000313" key="12">
    <source>
        <dbReference type="Proteomes" id="UP000221080"/>
    </source>
</evidence>
<dbReference type="PANTHER" id="PTHR45946:SF5">
    <property type="entry name" value="HOMEOBOX PROTEIN HOX-B1"/>
    <property type="match status" value="1"/>
</dbReference>
<name>A0A2D0S7G4_ICTPU</name>
<dbReference type="Gene3D" id="1.10.10.60">
    <property type="entry name" value="Homeodomain-like"/>
    <property type="match status" value="1"/>
</dbReference>
<dbReference type="Proteomes" id="UP000221080">
    <property type="component" value="Chromosome 13"/>
</dbReference>
<dbReference type="InterPro" id="IPR046327">
    <property type="entry name" value="HXA1/B1/D1"/>
</dbReference>
<proteinExistence type="predicted"/>
<evidence type="ECO:0000256" key="3">
    <source>
        <dbReference type="ARBA" id="ARBA00023015"/>
    </source>
</evidence>
<evidence type="ECO:0000256" key="8">
    <source>
        <dbReference type="PROSITE-ProRule" id="PRU00108"/>
    </source>
</evidence>
<keyword evidence="12" id="KW-1185">Reference proteome</keyword>
<dbReference type="SMART" id="SM00389">
    <property type="entry name" value="HOX"/>
    <property type="match status" value="1"/>
</dbReference>
<evidence type="ECO:0000256" key="2">
    <source>
        <dbReference type="ARBA" id="ARBA00022473"/>
    </source>
</evidence>
<dbReference type="GO" id="GO:0000981">
    <property type="term" value="F:DNA-binding transcription factor activity, RNA polymerase II-specific"/>
    <property type="evidence" value="ECO:0007669"/>
    <property type="project" value="InterPro"/>
</dbReference>
<dbReference type="PROSITE" id="PS00027">
    <property type="entry name" value="HOMEOBOX_1"/>
    <property type="match status" value="1"/>
</dbReference>
<dbReference type="GO" id="GO:0005634">
    <property type="term" value="C:nucleus"/>
    <property type="evidence" value="ECO:0007669"/>
    <property type="project" value="UniProtKB-SubCell"/>
</dbReference>
<dbReference type="RefSeq" id="XP_053541027.1">
    <property type="nucleotide sequence ID" value="XM_053685052.1"/>
</dbReference>
<feature type="compositionally biased region" description="Low complexity" evidence="10">
    <location>
        <begin position="326"/>
        <end position="347"/>
    </location>
</feature>
<dbReference type="OrthoDB" id="6159439at2759"/>
<keyword evidence="6" id="KW-0804">Transcription</keyword>
<keyword evidence="7 8" id="KW-0539">Nucleus</keyword>